<dbReference type="OrthoDB" id="9785285at2"/>
<dbReference type="Pfam" id="PF07885">
    <property type="entry name" value="Ion_trans_2"/>
    <property type="match status" value="1"/>
</dbReference>
<evidence type="ECO:0000256" key="1">
    <source>
        <dbReference type="SAM" id="MobiDB-lite"/>
    </source>
</evidence>
<dbReference type="Gene3D" id="1.10.287.70">
    <property type="match status" value="1"/>
</dbReference>
<dbReference type="EMBL" id="CP040396">
    <property type="protein sequence ID" value="QCT04138.1"/>
    <property type="molecule type" value="Genomic_DNA"/>
</dbReference>
<dbReference type="KEGG" id="palo:E6C60_3427"/>
<feature type="transmembrane region" description="Helical" evidence="2">
    <location>
        <begin position="172"/>
        <end position="192"/>
    </location>
</feature>
<feature type="compositionally biased region" description="Basic and acidic residues" evidence="1">
    <location>
        <begin position="208"/>
        <end position="233"/>
    </location>
</feature>
<sequence>MNWWMWIINIIGLASLILIFYNVDKKWSSRPVLLAPLLIYIAVSLEDLFGWIDLMSVVPGEAGVRVLVVLFVLLSVVFYIIYIFNKIAESVHKHILMRTTLMRISFAALTCVLFFTIVYMSIYKLFEGSSFEGTNLGEDTLSQMITFLYFSVATFVTVGYGDVSPVDNTARLVVTMQMTFSFITVGYALSMLGTLRQIFDPGDENELPMEKKGPFDEPPDEAPKDREQGGPTG</sequence>
<keyword evidence="5" id="KW-1185">Reference proteome</keyword>
<reference evidence="4 5" key="1">
    <citation type="submission" date="2019-05" db="EMBL/GenBank/DDBJ databases">
        <authorList>
            <person name="Chen C."/>
        </authorList>
    </citation>
    <scope>NUCLEOTIDE SEQUENCE [LARGE SCALE GENOMIC DNA]</scope>
    <source>
        <strain evidence="4 5">HB172198</strain>
    </source>
</reference>
<dbReference type="AlphaFoldDB" id="A0A4P8XNH8"/>
<feature type="transmembrane region" description="Helical" evidence="2">
    <location>
        <begin position="104"/>
        <end position="122"/>
    </location>
</feature>
<gene>
    <name evidence="4" type="ORF">E6C60_3427</name>
</gene>
<organism evidence="4 5">
    <name type="scientific">Paenibacillus algicola</name>
    <dbReference type="NCBI Taxonomy" id="2565926"/>
    <lineage>
        <taxon>Bacteria</taxon>
        <taxon>Bacillati</taxon>
        <taxon>Bacillota</taxon>
        <taxon>Bacilli</taxon>
        <taxon>Bacillales</taxon>
        <taxon>Paenibacillaceae</taxon>
        <taxon>Paenibacillus</taxon>
    </lineage>
</organism>
<keyword evidence="2" id="KW-0472">Membrane</keyword>
<dbReference type="InterPro" id="IPR013099">
    <property type="entry name" value="K_chnl_dom"/>
</dbReference>
<proteinExistence type="predicted"/>
<dbReference type="Proteomes" id="UP000300879">
    <property type="component" value="Chromosome"/>
</dbReference>
<evidence type="ECO:0000313" key="5">
    <source>
        <dbReference type="Proteomes" id="UP000300879"/>
    </source>
</evidence>
<evidence type="ECO:0000256" key="2">
    <source>
        <dbReference type="SAM" id="Phobius"/>
    </source>
</evidence>
<feature type="transmembrane region" description="Helical" evidence="2">
    <location>
        <begin position="6"/>
        <end position="23"/>
    </location>
</feature>
<evidence type="ECO:0000313" key="4">
    <source>
        <dbReference type="EMBL" id="QCT04138.1"/>
    </source>
</evidence>
<feature type="transmembrane region" description="Helical" evidence="2">
    <location>
        <begin position="32"/>
        <end position="52"/>
    </location>
</feature>
<feature type="domain" description="Potassium channel" evidence="3">
    <location>
        <begin position="113"/>
        <end position="194"/>
    </location>
</feature>
<accession>A0A4P8XNH8</accession>
<feature type="region of interest" description="Disordered" evidence="1">
    <location>
        <begin position="202"/>
        <end position="233"/>
    </location>
</feature>
<feature type="transmembrane region" description="Helical" evidence="2">
    <location>
        <begin position="142"/>
        <end position="160"/>
    </location>
</feature>
<feature type="transmembrane region" description="Helical" evidence="2">
    <location>
        <begin position="64"/>
        <end position="84"/>
    </location>
</feature>
<dbReference type="SUPFAM" id="SSF81324">
    <property type="entry name" value="Voltage-gated potassium channels"/>
    <property type="match status" value="1"/>
</dbReference>
<dbReference type="RefSeq" id="WP_138226898.1">
    <property type="nucleotide sequence ID" value="NZ_CP040396.1"/>
</dbReference>
<name>A0A4P8XNH8_9BACL</name>
<protein>
    <submittedName>
        <fullName evidence="4">Ion transport 2 domain protein</fullName>
    </submittedName>
</protein>
<keyword evidence="2" id="KW-1133">Transmembrane helix</keyword>
<evidence type="ECO:0000259" key="3">
    <source>
        <dbReference type="Pfam" id="PF07885"/>
    </source>
</evidence>
<keyword evidence="2" id="KW-0812">Transmembrane</keyword>